<dbReference type="InterPro" id="IPR054794">
    <property type="entry name" value="TumA"/>
</dbReference>
<reference evidence="1 2" key="1">
    <citation type="journal article" date="2020" name="ISME J.">
        <title>Comparative genomics reveals insights into cyanobacterial evolution and habitat adaptation.</title>
        <authorList>
            <person name="Chen M.Y."/>
            <person name="Teng W.K."/>
            <person name="Zhao L."/>
            <person name="Hu C.X."/>
            <person name="Zhou Y.K."/>
            <person name="Han B.P."/>
            <person name="Song L.R."/>
            <person name="Shu W.S."/>
        </authorList>
    </citation>
    <scope>NUCLEOTIDE SEQUENCE [LARGE SCALE GENOMIC DNA]</scope>
    <source>
        <strain evidence="1 2">FACHB-1050</strain>
    </source>
</reference>
<evidence type="ECO:0000313" key="2">
    <source>
        <dbReference type="Proteomes" id="UP000618445"/>
    </source>
</evidence>
<sequence>MRKQIVEYTSPLDALVAIAKQLNIYEIKYQMDSEEFFAKYTQGETSDDEDFIEWSGNYQHYLAIHHDLESRLKNVA</sequence>
<protein>
    <submittedName>
        <fullName evidence="1">Uncharacterized protein</fullName>
    </submittedName>
</protein>
<keyword evidence="2" id="KW-1185">Reference proteome</keyword>
<evidence type="ECO:0000313" key="1">
    <source>
        <dbReference type="EMBL" id="MBD2317048.1"/>
    </source>
</evidence>
<dbReference type="EMBL" id="JACJQY010000011">
    <property type="protein sequence ID" value="MBD2317048.1"/>
    <property type="molecule type" value="Genomic_DNA"/>
</dbReference>
<dbReference type="RefSeq" id="WP_190577918.1">
    <property type="nucleotide sequence ID" value="NZ_CAWPQU010000003.1"/>
</dbReference>
<dbReference type="NCBIfam" id="NF045776">
    <property type="entry name" value="TumA"/>
    <property type="match status" value="1"/>
</dbReference>
<dbReference type="Proteomes" id="UP000618445">
    <property type="component" value="Unassembled WGS sequence"/>
</dbReference>
<gene>
    <name evidence="1" type="ORF">H6G05_09340</name>
</gene>
<name>A0ABR8C8F9_9CYAN</name>
<organism evidence="1 2">
    <name type="scientific">Phormidium tenue FACHB-1050</name>
    <dbReference type="NCBI Taxonomy" id="2692857"/>
    <lineage>
        <taxon>Bacteria</taxon>
        <taxon>Bacillati</taxon>
        <taxon>Cyanobacteriota</taxon>
        <taxon>Cyanophyceae</taxon>
        <taxon>Oscillatoriophycideae</taxon>
        <taxon>Oscillatoriales</taxon>
        <taxon>Oscillatoriaceae</taxon>
        <taxon>Phormidium</taxon>
    </lineage>
</organism>
<proteinExistence type="predicted"/>
<accession>A0ABR8C8F9</accession>
<comment type="caution">
    <text evidence="1">The sequence shown here is derived from an EMBL/GenBank/DDBJ whole genome shotgun (WGS) entry which is preliminary data.</text>
</comment>